<evidence type="ECO:0000259" key="1">
    <source>
        <dbReference type="Pfam" id="PF00534"/>
    </source>
</evidence>
<dbReference type="InterPro" id="IPR001296">
    <property type="entry name" value="Glyco_trans_1"/>
</dbReference>
<protein>
    <submittedName>
        <fullName evidence="3">Glycosyltransferase, MSMEG_0565 family</fullName>
    </submittedName>
</protein>
<dbReference type="CDD" id="cd03801">
    <property type="entry name" value="GT4_PimA-like"/>
    <property type="match status" value="1"/>
</dbReference>
<dbReference type="RefSeq" id="WP_035369677.1">
    <property type="nucleotide sequence ID" value="NZ_LR215050.1"/>
</dbReference>
<accession>A0A449BIY0</accession>
<evidence type="ECO:0000313" key="3">
    <source>
        <dbReference type="EMBL" id="VEU82277.1"/>
    </source>
</evidence>
<keyword evidence="3" id="KW-0808">Transferase</keyword>
<dbReference type="InterPro" id="IPR050194">
    <property type="entry name" value="Glycosyltransferase_grp1"/>
</dbReference>
<organism evidence="3 4">
    <name type="scientific">Acholeplasma hippikon</name>
    <dbReference type="NCBI Taxonomy" id="264636"/>
    <lineage>
        <taxon>Bacteria</taxon>
        <taxon>Bacillati</taxon>
        <taxon>Mycoplasmatota</taxon>
        <taxon>Mollicutes</taxon>
        <taxon>Acholeplasmatales</taxon>
        <taxon>Acholeplasmataceae</taxon>
        <taxon>Acholeplasma</taxon>
    </lineage>
</organism>
<dbReference type="SUPFAM" id="SSF53756">
    <property type="entry name" value="UDP-Glycosyltransferase/glycogen phosphorylase"/>
    <property type="match status" value="1"/>
</dbReference>
<dbReference type="Gene3D" id="3.40.50.2000">
    <property type="entry name" value="Glycogen Phosphorylase B"/>
    <property type="match status" value="2"/>
</dbReference>
<dbReference type="KEGG" id="ahk:NCTC10172_00285"/>
<evidence type="ECO:0000259" key="2">
    <source>
        <dbReference type="Pfam" id="PF13439"/>
    </source>
</evidence>
<dbReference type="EMBL" id="LR215050">
    <property type="protein sequence ID" value="VEU82277.1"/>
    <property type="molecule type" value="Genomic_DNA"/>
</dbReference>
<dbReference type="Proteomes" id="UP000290909">
    <property type="component" value="Chromosome"/>
</dbReference>
<reference evidence="3 4" key="1">
    <citation type="submission" date="2019-01" db="EMBL/GenBank/DDBJ databases">
        <authorList>
            <consortium name="Pathogen Informatics"/>
        </authorList>
    </citation>
    <scope>NUCLEOTIDE SEQUENCE [LARGE SCALE GENOMIC DNA]</scope>
    <source>
        <strain evidence="3 4">NCTC10172</strain>
    </source>
</reference>
<feature type="domain" description="Glycosyltransferase subfamily 4-like N-terminal" evidence="2">
    <location>
        <begin position="43"/>
        <end position="136"/>
    </location>
</feature>
<keyword evidence="4" id="KW-1185">Reference proteome</keyword>
<dbReference type="STRING" id="1408416.GCA_000702765_01102"/>
<name>A0A449BIY0_9MOLU</name>
<dbReference type="Pfam" id="PF13439">
    <property type="entry name" value="Glyco_transf_4"/>
    <property type="match status" value="1"/>
</dbReference>
<dbReference type="InterPro" id="IPR028098">
    <property type="entry name" value="Glyco_trans_4-like_N"/>
</dbReference>
<feature type="domain" description="Glycosyl transferase family 1" evidence="1">
    <location>
        <begin position="147"/>
        <end position="296"/>
    </location>
</feature>
<evidence type="ECO:0000313" key="4">
    <source>
        <dbReference type="Proteomes" id="UP000290909"/>
    </source>
</evidence>
<dbReference type="Pfam" id="PF00534">
    <property type="entry name" value="Glycos_transf_1"/>
    <property type="match status" value="1"/>
</dbReference>
<dbReference type="AlphaFoldDB" id="A0A449BIY0"/>
<dbReference type="PANTHER" id="PTHR45947">
    <property type="entry name" value="SULFOQUINOVOSYL TRANSFERASE SQD2"/>
    <property type="match status" value="1"/>
</dbReference>
<sequence>MKVLLYSSNQKLKKKSGIGRAFYHQRKALDSAGVSYTLDPKDTFDVVHINSGSPKDIKRFKKKAPVLVHGHSTYQDFRRSFRLWRFIEPFFAKHLQNTYGIADLIVTPTKYSKYLIESMHVVKAPVLAISNGIDLDAYKPDVNKVKAFKERFNIKEGDKVVIGVGLLFERKGLHDFFEVARMMPDYKFIWFGHLNKILRTHFINKAIKHRPNNAIMAGYVDGDVIKGAYQCANVMFFPTYEETEGIVVLEAMASKTPIITRDIPVYYDWLQDKTHVLKGNNNQEFKSLIEYVSQNDLSEMTDNAFEVVKERTLEKVGQELKGAYQQTIETRKIKK</sequence>
<proteinExistence type="predicted"/>
<dbReference type="GO" id="GO:0016757">
    <property type="term" value="F:glycosyltransferase activity"/>
    <property type="evidence" value="ECO:0007669"/>
    <property type="project" value="InterPro"/>
</dbReference>
<dbReference type="PANTHER" id="PTHR45947:SF3">
    <property type="entry name" value="SULFOQUINOVOSYL TRANSFERASE SQD2"/>
    <property type="match status" value="1"/>
</dbReference>
<gene>
    <name evidence="3" type="ORF">NCTC10172_00285</name>
</gene>